<reference evidence="1" key="1">
    <citation type="submission" date="2014-09" db="EMBL/GenBank/DDBJ databases">
        <authorList>
            <person name="Magalhaes I.L.F."/>
            <person name="Oliveira U."/>
            <person name="Santos F.R."/>
            <person name="Vidigal T.H.D.A."/>
            <person name="Brescovit A.D."/>
            <person name="Santos A.J."/>
        </authorList>
    </citation>
    <scope>NUCLEOTIDE SEQUENCE</scope>
    <source>
        <tissue evidence="1">Shoot tissue taken approximately 20 cm above the soil surface</tissue>
    </source>
</reference>
<proteinExistence type="predicted"/>
<evidence type="ECO:0000313" key="1">
    <source>
        <dbReference type="EMBL" id="JAD41264.1"/>
    </source>
</evidence>
<sequence length="13" mass="1556">MSSTRNRSLFPLF</sequence>
<organism evidence="1">
    <name type="scientific">Arundo donax</name>
    <name type="common">Giant reed</name>
    <name type="synonym">Donax arundinaceus</name>
    <dbReference type="NCBI Taxonomy" id="35708"/>
    <lineage>
        <taxon>Eukaryota</taxon>
        <taxon>Viridiplantae</taxon>
        <taxon>Streptophyta</taxon>
        <taxon>Embryophyta</taxon>
        <taxon>Tracheophyta</taxon>
        <taxon>Spermatophyta</taxon>
        <taxon>Magnoliopsida</taxon>
        <taxon>Liliopsida</taxon>
        <taxon>Poales</taxon>
        <taxon>Poaceae</taxon>
        <taxon>PACMAD clade</taxon>
        <taxon>Arundinoideae</taxon>
        <taxon>Arundineae</taxon>
        <taxon>Arundo</taxon>
    </lineage>
</organism>
<accession>A0A0A8ZPA6</accession>
<dbReference type="EMBL" id="GBRH01256631">
    <property type="protein sequence ID" value="JAD41264.1"/>
    <property type="molecule type" value="Transcribed_RNA"/>
</dbReference>
<reference evidence="1" key="2">
    <citation type="journal article" date="2015" name="Data Brief">
        <title>Shoot transcriptome of the giant reed, Arundo donax.</title>
        <authorList>
            <person name="Barrero R.A."/>
            <person name="Guerrero F.D."/>
            <person name="Moolhuijzen P."/>
            <person name="Goolsby J.A."/>
            <person name="Tidwell J."/>
            <person name="Bellgard S.E."/>
            <person name="Bellgard M.I."/>
        </authorList>
    </citation>
    <scope>NUCLEOTIDE SEQUENCE</scope>
    <source>
        <tissue evidence="1">Shoot tissue taken approximately 20 cm above the soil surface</tissue>
    </source>
</reference>
<protein>
    <submittedName>
        <fullName evidence="1">Uncharacterized protein</fullName>
    </submittedName>
</protein>
<name>A0A0A8ZPA6_ARUDO</name>